<organism evidence="3 4">
    <name type="scientific">Durusdinium trenchii</name>
    <dbReference type="NCBI Taxonomy" id="1381693"/>
    <lineage>
        <taxon>Eukaryota</taxon>
        <taxon>Sar</taxon>
        <taxon>Alveolata</taxon>
        <taxon>Dinophyceae</taxon>
        <taxon>Suessiales</taxon>
        <taxon>Symbiodiniaceae</taxon>
        <taxon>Durusdinium</taxon>
    </lineage>
</organism>
<keyword evidence="4" id="KW-1185">Reference proteome</keyword>
<feature type="coiled-coil region" evidence="1">
    <location>
        <begin position="44"/>
        <end position="71"/>
    </location>
</feature>
<accession>A0ABP0KWS1</accession>
<evidence type="ECO:0000256" key="1">
    <source>
        <dbReference type="SAM" id="Coils"/>
    </source>
</evidence>
<dbReference type="InterPro" id="IPR036188">
    <property type="entry name" value="FAD/NAD-bd_sf"/>
</dbReference>
<gene>
    <name evidence="3" type="ORF">SCF082_LOCUS19372</name>
</gene>
<keyword evidence="1" id="KW-0175">Coiled coil</keyword>
<evidence type="ECO:0000313" key="3">
    <source>
        <dbReference type="EMBL" id="CAK9030844.1"/>
    </source>
</evidence>
<sequence length="883" mass="98827">MEGARYPDGVMLKSAERRMKAEPEELISVKELQETFSRELQCWAQRLQADLRSAEDRLAKLEKKNTAQGMQGQVVDFQCLEQLQAMVHEECQSSWTQLGEELKRELEEALNALKAEHAEIKSTTMACMTEEVAESNLELLRADIQGLQEHQQRWNQSLTDECEVRGREMQLFKSRLERLEATGSPSTQIWTALKETQEELSQLVDAGGTGLRLRLDAVETRIEQVPKQMQAVLERLEPLESQVSQSLWEAAPLQARVEAVEQELWKLKEQVEQVEVFDASKIELLSAPAGAAQRPESASTVVRRSSTRSGSSNKSSEVADVQQRLISSGATEESYQQAMQAIQELRERNLALREKNAELVEEMLVDDGLISYPVTANARPHLPPTGVARTSSPERVKTVTYLTSSASMAPAGGASGSLRSSSPTRVQRVVQPVQRLPTAYVKVQVTWLTAEKMTVKDQMHQEPFNTSLEKVEVKGDPLDGGYYELSLTTEDASETLKVSALISCPGVFYNPIDIKWPGRDEFGGYVCHGSYDSIKYEKLKDATVVIVGHGGFTIENVRTCVERKCKKVYVVCRHRHLAGPKMVSWMVSGAAIPIPGPYVVEAFQMMYGLLGVDVWAHPVVNANADRSSAILTQTTTFGVTDIYFLACYYKVCEVINGEVEKLAQGKVVLKDGKEIDCNVVMKCLGSTGATDFDDIIGFKFYQGWWVNGDPLLPVVAPAKGVQAKNFGGFSLAPGYAGQIITNRYFIDFPQKFLGVRDWLPKTTRDEHYECNYIYKGSHVLATTVILQGQFPDLTAEMGEADKLKAEKHMKAHPLEKHLAECLAEWKMYIKMLKDHGQIPADAEEVEYPYTKENIEEISERAKKFLMEEYEKMMAKMSKKAGKA</sequence>
<feature type="compositionally biased region" description="Low complexity" evidence="2">
    <location>
        <begin position="297"/>
        <end position="316"/>
    </location>
</feature>
<proteinExistence type="predicted"/>
<protein>
    <recommendedName>
        <fullName evidence="5">Flavin-containing monooxygenase</fullName>
    </recommendedName>
</protein>
<dbReference type="Proteomes" id="UP001642464">
    <property type="component" value="Unassembled WGS sequence"/>
</dbReference>
<dbReference type="EMBL" id="CAXAMM010013236">
    <property type="protein sequence ID" value="CAK9030844.1"/>
    <property type="molecule type" value="Genomic_DNA"/>
</dbReference>
<evidence type="ECO:0000313" key="4">
    <source>
        <dbReference type="Proteomes" id="UP001642464"/>
    </source>
</evidence>
<feature type="region of interest" description="Disordered" evidence="2">
    <location>
        <begin position="288"/>
        <end position="321"/>
    </location>
</feature>
<reference evidence="3 4" key="1">
    <citation type="submission" date="2024-02" db="EMBL/GenBank/DDBJ databases">
        <authorList>
            <person name="Chen Y."/>
            <person name="Shah S."/>
            <person name="Dougan E. K."/>
            <person name="Thang M."/>
            <person name="Chan C."/>
        </authorList>
    </citation>
    <scope>NUCLEOTIDE SEQUENCE [LARGE SCALE GENOMIC DNA]</scope>
</reference>
<feature type="coiled-coil region" evidence="1">
    <location>
        <begin position="96"/>
        <end position="150"/>
    </location>
</feature>
<dbReference type="Gene3D" id="3.50.50.60">
    <property type="entry name" value="FAD/NAD(P)-binding domain"/>
    <property type="match status" value="1"/>
</dbReference>
<evidence type="ECO:0000256" key="2">
    <source>
        <dbReference type="SAM" id="MobiDB-lite"/>
    </source>
</evidence>
<name>A0ABP0KWS1_9DINO</name>
<evidence type="ECO:0008006" key="5">
    <source>
        <dbReference type="Google" id="ProtNLM"/>
    </source>
</evidence>
<feature type="coiled-coil region" evidence="1">
    <location>
        <begin position="328"/>
        <end position="362"/>
    </location>
</feature>
<comment type="caution">
    <text evidence="3">The sequence shown here is derived from an EMBL/GenBank/DDBJ whole genome shotgun (WGS) entry which is preliminary data.</text>
</comment>
<dbReference type="SUPFAM" id="SSF51905">
    <property type="entry name" value="FAD/NAD(P)-binding domain"/>
    <property type="match status" value="1"/>
</dbReference>